<dbReference type="GO" id="GO:0016616">
    <property type="term" value="F:oxidoreductase activity, acting on the CH-OH group of donors, NAD or NADP as acceptor"/>
    <property type="evidence" value="ECO:0007669"/>
    <property type="project" value="InterPro"/>
</dbReference>
<evidence type="ECO:0000313" key="6">
    <source>
        <dbReference type="Proteomes" id="UP000295537"/>
    </source>
</evidence>
<feature type="domain" description="UDP-glucose/GDP-mannose dehydrogenase C-terminal" evidence="4">
    <location>
        <begin position="319"/>
        <end position="416"/>
    </location>
</feature>
<name>A0A4R2N626_9PAST</name>
<protein>
    <submittedName>
        <fullName evidence="5">UDP-N-acetyl-D-mannosaminuronic acid dehydrogenase</fullName>
    </submittedName>
</protein>
<dbReference type="Proteomes" id="UP000295537">
    <property type="component" value="Unassembled WGS sequence"/>
</dbReference>
<dbReference type="InterPro" id="IPR001732">
    <property type="entry name" value="UDP-Glc/GDP-Man_DH_N"/>
</dbReference>
<keyword evidence="6" id="KW-1185">Reference proteome</keyword>
<dbReference type="PIRSF" id="PIRSF000124">
    <property type="entry name" value="UDPglc_GDPman_dh"/>
    <property type="match status" value="1"/>
</dbReference>
<dbReference type="PANTHER" id="PTHR43491:SF1">
    <property type="entry name" value="UDP-N-ACETYL-D-MANNOSAMINE DEHYDROGENASE"/>
    <property type="match status" value="1"/>
</dbReference>
<evidence type="ECO:0000313" key="5">
    <source>
        <dbReference type="EMBL" id="TCP16369.1"/>
    </source>
</evidence>
<dbReference type="Pfam" id="PF00984">
    <property type="entry name" value="UDPG_MGDP_dh"/>
    <property type="match status" value="1"/>
</dbReference>
<keyword evidence="2" id="KW-0520">NAD</keyword>
<dbReference type="InterPro" id="IPR017476">
    <property type="entry name" value="UDP-Glc/GDP-Man"/>
</dbReference>
<comment type="caution">
    <text evidence="5">The sequence shown here is derived from an EMBL/GenBank/DDBJ whole genome shotgun (WGS) entry which is preliminary data.</text>
</comment>
<comment type="similarity">
    <text evidence="3">Belongs to the UDP-glucose/GDP-mannose dehydrogenase family.</text>
</comment>
<evidence type="ECO:0000256" key="1">
    <source>
        <dbReference type="ARBA" id="ARBA00023002"/>
    </source>
</evidence>
<gene>
    <name evidence="5" type="ORF">EV693_11242</name>
</gene>
<dbReference type="PANTHER" id="PTHR43491">
    <property type="entry name" value="UDP-N-ACETYL-D-MANNOSAMINE DEHYDROGENASE"/>
    <property type="match status" value="1"/>
</dbReference>
<reference evidence="5 6" key="1">
    <citation type="submission" date="2019-03" db="EMBL/GenBank/DDBJ databases">
        <title>Genomic Encyclopedia of Type Strains, Phase IV (KMG-IV): sequencing the most valuable type-strain genomes for metagenomic binning, comparative biology and taxonomic classification.</title>
        <authorList>
            <person name="Goeker M."/>
        </authorList>
    </citation>
    <scope>NUCLEOTIDE SEQUENCE [LARGE SCALE GENOMIC DNA]</scope>
    <source>
        <strain evidence="5 6">DSM 16380</strain>
    </source>
</reference>
<dbReference type="GO" id="GO:0016628">
    <property type="term" value="F:oxidoreductase activity, acting on the CH-CH group of donors, NAD or NADP as acceptor"/>
    <property type="evidence" value="ECO:0007669"/>
    <property type="project" value="InterPro"/>
</dbReference>
<dbReference type="NCBIfam" id="NF008286">
    <property type="entry name" value="PRK11064.1"/>
    <property type="match status" value="1"/>
</dbReference>
<dbReference type="Pfam" id="PF03720">
    <property type="entry name" value="UDPG_MGDP_dh_C"/>
    <property type="match status" value="1"/>
</dbReference>
<dbReference type="InterPro" id="IPR036220">
    <property type="entry name" value="UDP-Glc/GDP-Man_DH_C_sf"/>
</dbReference>
<dbReference type="NCBIfam" id="TIGR03026">
    <property type="entry name" value="NDP-sugDHase"/>
    <property type="match status" value="1"/>
</dbReference>
<dbReference type="SUPFAM" id="SSF52413">
    <property type="entry name" value="UDP-glucose/GDP-mannose dehydrogenase C-terminal domain"/>
    <property type="match status" value="1"/>
</dbReference>
<dbReference type="InterPro" id="IPR028359">
    <property type="entry name" value="UDP_ManNAc/GlcNAc_DH"/>
</dbReference>
<dbReference type="EMBL" id="SLXJ01000012">
    <property type="protein sequence ID" value="TCP16369.1"/>
    <property type="molecule type" value="Genomic_DNA"/>
</dbReference>
<dbReference type="InterPro" id="IPR014026">
    <property type="entry name" value="UDP-Glc/GDP-Man_DH_dimer"/>
</dbReference>
<dbReference type="GO" id="GO:0000271">
    <property type="term" value="P:polysaccharide biosynthetic process"/>
    <property type="evidence" value="ECO:0007669"/>
    <property type="project" value="InterPro"/>
</dbReference>
<dbReference type="AlphaFoldDB" id="A0A4R2N626"/>
<dbReference type="SMART" id="SM00984">
    <property type="entry name" value="UDPG_MGDP_dh_C"/>
    <property type="match status" value="1"/>
</dbReference>
<dbReference type="InterPro" id="IPR036291">
    <property type="entry name" value="NAD(P)-bd_dom_sf"/>
</dbReference>
<dbReference type="SUPFAM" id="SSF51735">
    <property type="entry name" value="NAD(P)-binding Rossmann-fold domains"/>
    <property type="match status" value="1"/>
</dbReference>
<dbReference type="Gene3D" id="3.40.50.720">
    <property type="entry name" value="NAD(P)-binding Rossmann-like Domain"/>
    <property type="match status" value="2"/>
</dbReference>
<dbReference type="InterPro" id="IPR014027">
    <property type="entry name" value="UDP-Glc/GDP-Man_DH_C"/>
</dbReference>
<dbReference type="GO" id="GO:0051287">
    <property type="term" value="F:NAD binding"/>
    <property type="evidence" value="ECO:0007669"/>
    <property type="project" value="InterPro"/>
</dbReference>
<evidence type="ECO:0000259" key="4">
    <source>
        <dbReference type="SMART" id="SM00984"/>
    </source>
</evidence>
<sequence length="417" mass="46413">MKTVDRIAVIGLGYIGLPTAIAFAQAGKQVLGVDCNLDVLATLKQGKAHIAEPHLEKALQQVMNEQRLSVSATLDNADVFIIAVPTPLQSNFQPDLSYVHTAALQIAPYLQQGNVVVLESTSPVGTTEQLAYWLSEVRTDLRFPDDVAVAYCPERVLPSNIMQEIIHNDRIIGGLSPNCTEQAVNLYKIFVKGECLTTNARTAELCKLTENSFRDVNLAFANELSMICHQLNIDVWELIRLANRHPRVQILQPSAGVGGHCIAVDPYFIVSQLPEYARLIRTAREVNRNKPQWVIEQVKLAVAECATELNCSPSQLKIACFGLTFKADIDDLRESPALQITQQLANWHSGQLFAIEPNISHRPIVLPDNVAFVTPNEALENADILVLLVNHKQFQQINVQHIQQKWIIDTQGSWQKK</sequence>
<dbReference type="PIRSF" id="PIRSF500136">
    <property type="entry name" value="UDP_ManNAc_DH"/>
    <property type="match status" value="1"/>
</dbReference>
<evidence type="ECO:0000256" key="3">
    <source>
        <dbReference type="PIRNR" id="PIRNR000124"/>
    </source>
</evidence>
<dbReference type="RefSeq" id="WP_132501800.1">
    <property type="nucleotide sequence ID" value="NZ_LVXA01000001.1"/>
</dbReference>
<organism evidence="5 6">
    <name type="scientific">Nicoletella semolina</name>
    <dbReference type="NCBI Taxonomy" id="271160"/>
    <lineage>
        <taxon>Bacteria</taxon>
        <taxon>Pseudomonadati</taxon>
        <taxon>Pseudomonadota</taxon>
        <taxon>Gammaproteobacteria</taxon>
        <taxon>Pasteurellales</taxon>
        <taxon>Pasteurellaceae</taxon>
        <taxon>Nicoletella</taxon>
    </lineage>
</organism>
<accession>A0A4R2N626</accession>
<dbReference type="Pfam" id="PF03721">
    <property type="entry name" value="UDPG_MGDP_dh_N"/>
    <property type="match status" value="1"/>
</dbReference>
<dbReference type="InterPro" id="IPR008927">
    <property type="entry name" value="6-PGluconate_DH-like_C_sf"/>
</dbReference>
<dbReference type="SUPFAM" id="SSF48179">
    <property type="entry name" value="6-phosphogluconate dehydrogenase C-terminal domain-like"/>
    <property type="match status" value="1"/>
</dbReference>
<evidence type="ECO:0000256" key="2">
    <source>
        <dbReference type="ARBA" id="ARBA00023027"/>
    </source>
</evidence>
<proteinExistence type="inferred from homology"/>
<dbReference type="OrthoDB" id="9803238at2"/>
<keyword evidence="1" id="KW-0560">Oxidoreductase</keyword>